<sequence>MADAQVSERAFRVRPNKSSADRLINITIAQDTTPIRVQQVLLEAASPWFEKALQRDAFLEGKEGKLDFPDDDREAWECAIYWMINREAVFDPPNGGALVLLVKCWALGEKFQDECMLTLIHYFEDSALSPETHDLDQIFELIRPGSKLARLFAEELIHIIFRDRPPAMKWEQLTALSNIGNLWSAIGEAQGKLISNSAWHFGYRLDKASNSPHWTEYMVGDIRSAIFYVHTIHYRTSREDAHEGALSALYNGRGSRRAWKLKSDRFIKLFLGKNNDELYLVPESRLKQTSEYFANAIKHESWGPDNIGKLHFPDDGKDAFELLIHFIVNGSMPVFNLYKSRDENSALQKTLIDSWVMADKYLIHDFQDQVMLKLLETVDFFPSDWEVVRHAFETGSEGSKIWTLFAEEAVFMTYYGMPRKIQTPDEIRKLERAIIPRPREFGSIRVHAGRAFDLVTSGKSQTFYKARVRAQPLTYSPSF</sequence>
<gene>
    <name evidence="1" type="ORF">MYCFIDRAFT_83776</name>
</gene>
<dbReference type="KEGG" id="pfj:MYCFIDRAFT_83776"/>
<dbReference type="EMBL" id="KB446563">
    <property type="protein sequence ID" value="EME78881.1"/>
    <property type="molecule type" value="Genomic_DNA"/>
</dbReference>
<dbReference type="PANTHER" id="PTHR47843:SF2">
    <property type="entry name" value="BTB DOMAIN-CONTAINING PROTEIN"/>
    <property type="match status" value="1"/>
</dbReference>
<dbReference type="RefSeq" id="XP_007931135.1">
    <property type="nucleotide sequence ID" value="XM_007932944.1"/>
</dbReference>
<dbReference type="Proteomes" id="UP000016932">
    <property type="component" value="Unassembled WGS sequence"/>
</dbReference>
<proteinExistence type="predicted"/>
<evidence type="ECO:0000313" key="2">
    <source>
        <dbReference type="Proteomes" id="UP000016932"/>
    </source>
</evidence>
<dbReference type="STRING" id="383855.M3A2Y1"/>
<dbReference type="InterPro" id="IPR011333">
    <property type="entry name" value="SKP1/BTB/POZ_sf"/>
</dbReference>
<organism evidence="1 2">
    <name type="scientific">Pseudocercospora fijiensis (strain CIRAD86)</name>
    <name type="common">Black leaf streak disease fungus</name>
    <name type="synonym">Mycosphaerella fijiensis</name>
    <dbReference type="NCBI Taxonomy" id="383855"/>
    <lineage>
        <taxon>Eukaryota</taxon>
        <taxon>Fungi</taxon>
        <taxon>Dikarya</taxon>
        <taxon>Ascomycota</taxon>
        <taxon>Pezizomycotina</taxon>
        <taxon>Dothideomycetes</taxon>
        <taxon>Dothideomycetidae</taxon>
        <taxon>Mycosphaerellales</taxon>
        <taxon>Mycosphaerellaceae</taxon>
        <taxon>Pseudocercospora</taxon>
    </lineage>
</organism>
<dbReference type="eggNOG" id="ENOG502RMBY">
    <property type="taxonomic scope" value="Eukaryota"/>
</dbReference>
<accession>M3A2Y1</accession>
<dbReference type="AlphaFoldDB" id="M3A2Y1"/>
<dbReference type="OrthoDB" id="3648886at2759"/>
<reference evidence="1 2" key="1">
    <citation type="journal article" date="2012" name="PLoS Pathog.">
        <title>Diverse lifestyles and strategies of plant pathogenesis encoded in the genomes of eighteen Dothideomycetes fungi.</title>
        <authorList>
            <person name="Ohm R.A."/>
            <person name="Feau N."/>
            <person name="Henrissat B."/>
            <person name="Schoch C.L."/>
            <person name="Horwitz B.A."/>
            <person name="Barry K.W."/>
            <person name="Condon B.J."/>
            <person name="Copeland A.C."/>
            <person name="Dhillon B."/>
            <person name="Glaser F."/>
            <person name="Hesse C.N."/>
            <person name="Kosti I."/>
            <person name="LaButti K."/>
            <person name="Lindquist E.A."/>
            <person name="Lucas S."/>
            <person name="Salamov A.A."/>
            <person name="Bradshaw R.E."/>
            <person name="Ciuffetti L."/>
            <person name="Hamelin R.C."/>
            <person name="Kema G.H.J."/>
            <person name="Lawrence C."/>
            <person name="Scott J.A."/>
            <person name="Spatafora J.W."/>
            <person name="Turgeon B.G."/>
            <person name="de Wit P.J.G.M."/>
            <person name="Zhong S."/>
            <person name="Goodwin S.B."/>
            <person name="Grigoriev I.V."/>
        </authorList>
    </citation>
    <scope>NUCLEOTIDE SEQUENCE [LARGE SCALE GENOMIC DNA]</scope>
    <source>
        <strain evidence="1 2">CIRAD86</strain>
    </source>
</reference>
<dbReference type="Gene3D" id="3.30.710.10">
    <property type="entry name" value="Potassium Channel Kv1.1, Chain A"/>
    <property type="match status" value="2"/>
</dbReference>
<evidence type="ECO:0000313" key="1">
    <source>
        <dbReference type="EMBL" id="EME78881.1"/>
    </source>
</evidence>
<dbReference type="PANTHER" id="PTHR47843">
    <property type="entry name" value="BTB DOMAIN-CONTAINING PROTEIN-RELATED"/>
    <property type="match status" value="1"/>
</dbReference>
<dbReference type="GeneID" id="19342102"/>
<dbReference type="VEuPathDB" id="FungiDB:MYCFIDRAFT_83776"/>
<name>M3A2Y1_PSEFD</name>
<evidence type="ECO:0008006" key="3">
    <source>
        <dbReference type="Google" id="ProtNLM"/>
    </source>
</evidence>
<dbReference type="HOGENOM" id="CLU_570010_0_0_1"/>
<protein>
    <recommendedName>
        <fullName evidence="3">BTB domain-containing protein</fullName>
    </recommendedName>
</protein>
<keyword evidence="2" id="KW-1185">Reference proteome</keyword>